<name>A0A495Y2Z4_9MICO</name>
<reference evidence="11 12" key="1">
    <citation type="submission" date="2018-10" db="EMBL/GenBank/DDBJ databases">
        <title>Sequencing the genomes of 1000 actinobacteria strains.</title>
        <authorList>
            <person name="Klenk H.-P."/>
        </authorList>
    </citation>
    <scope>NUCLEOTIDE SEQUENCE [LARGE SCALE GENOMIC DNA]</scope>
    <source>
        <strain evidence="11 12">DSM 44267</strain>
    </source>
</reference>
<dbReference type="InterPro" id="IPR036259">
    <property type="entry name" value="MFS_trans_sf"/>
</dbReference>
<accession>A0A495Y2Z4</accession>
<dbReference type="PANTHER" id="PTHR23513">
    <property type="entry name" value="INTEGRAL MEMBRANE EFFLUX PROTEIN-RELATED"/>
    <property type="match status" value="1"/>
</dbReference>
<feature type="transmembrane region" description="Helical" evidence="9">
    <location>
        <begin position="92"/>
        <end position="113"/>
    </location>
</feature>
<proteinExistence type="inferred from homology"/>
<keyword evidence="6 9" id="KW-0472">Membrane</keyword>
<evidence type="ECO:0000256" key="7">
    <source>
        <dbReference type="ARBA" id="ARBA00038075"/>
    </source>
</evidence>
<evidence type="ECO:0000256" key="2">
    <source>
        <dbReference type="ARBA" id="ARBA00022448"/>
    </source>
</evidence>
<evidence type="ECO:0000256" key="6">
    <source>
        <dbReference type="ARBA" id="ARBA00023136"/>
    </source>
</evidence>
<organism evidence="11 12">
    <name type="scientific">Terracoccus luteus</name>
    <dbReference type="NCBI Taxonomy" id="53356"/>
    <lineage>
        <taxon>Bacteria</taxon>
        <taxon>Bacillati</taxon>
        <taxon>Actinomycetota</taxon>
        <taxon>Actinomycetes</taxon>
        <taxon>Micrococcales</taxon>
        <taxon>Intrasporangiaceae</taxon>
        <taxon>Terracoccus</taxon>
    </lineage>
</organism>
<feature type="transmembrane region" description="Helical" evidence="9">
    <location>
        <begin position="266"/>
        <end position="287"/>
    </location>
</feature>
<evidence type="ECO:0000313" key="12">
    <source>
        <dbReference type="Proteomes" id="UP000278440"/>
    </source>
</evidence>
<dbReference type="PANTHER" id="PTHR23513:SF9">
    <property type="entry name" value="ENTEROBACTIN EXPORTER ENTS"/>
    <property type="match status" value="1"/>
</dbReference>
<keyword evidence="12" id="KW-1185">Reference proteome</keyword>
<dbReference type="Pfam" id="PF07690">
    <property type="entry name" value="MFS_1"/>
    <property type="match status" value="1"/>
</dbReference>
<dbReference type="InterPro" id="IPR011701">
    <property type="entry name" value="MFS"/>
</dbReference>
<keyword evidence="4 9" id="KW-0812">Transmembrane</keyword>
<comment type="subcellular location">
    <subcellularLocation>
        <location evidence="1">Cell inner membrane</location>
        <topology evidence="1">Multi-pass membrane protein</topology>
    </subcellularLocation>
</comment>
<feature type="transmembrane region" description="Helical" evidence="9">
    <location>
        <begin position="65"/>
        <end position="85"/>
    </location>
</feature>
<feature type="transmembrane region" description="Helical" evidence="9">
    <location>
        <begin position="386"/>
        <end position="405"/>
    </location>
</feature>
<feature type="transmembrane region" description="Helical" evidence="9">
    <location>
        <begin position="237"/>
        <end position="260"/>
    </location>
</feature>
<feature type="transmembrane region" description="Helical" evidence="9">
    <location>
        <begin position="299"/>
        <end position="318"/>
    </location>
</feature>
<keyword evidence="3" id="KW-1003">Cell membrane</keyword>
<dbReference type="Gene3D" id="1.20.1250.20">
    <property type="entry name" value="MFS general substrate transporter like domains"/>
    <property type="match status" value="1"/>
</dbReference>
<dbReference type="InterPro" id="IPR020846">
    <property type="entry name" value="MFS_dom"/>
</dbReference>
<dbReference type="EMBL" id="RBXT01000001">
    <property type="protein sequence ID" value="RKT79516.1"/>
    <property type="molecule type" value="Genomic_DNA"/>
</dbReference>
<dbReference type="GO" id="GO:0005886">
    <property type="term" value="C:plasma membrane"/>
    <property type="evidence" value="ECO:0007669"/>
    <property type="project" value="UniProtKB-SubCell"/>
</dbReference>
<dbReference type="AlphaFoldDB" id="A0A495Y2Z4"/>
<feature type="transmembrane region" description="Helical" evidence="9">
    <location>
        <begin position="324"/>
        <end position="347"/>
    </location>
</feature>
<feature type="transmembrane region" description="Helical" evidence="9">
    <location>
        <begin position="119"/>
        <end position="138"/>
    </location>
</feature>
<dbReference type="Proteomes" id="UP000278440">
    <property type="component" value="Unassembled WGS sequence"/>
</dbReference>
<feature type="domain" description="Major facilitator superfamily (MFS) profile" evidence="10">
    <location>
        <begin position="231"/>
        <end position="418"/>
    </location>
</feature>
<sequence>MAESSGPVSTSRERPAAVVVPLWRNKNFQLLWSGTAFTLFANEMGVVAFPLVILGLTDSPALAGLYGAVQLAASVLVGIPAGAWVDRHDRRRLLLCAEALKATVLLLVAAALLTGRAQVWMLLAGAAVMGAAAPFAGASRMLMVRKAVPPQQLTSALTQDEVRGNTVSLAGPSVAGYTYGFGAGVPIVVAGALSGLALLLASLVDRSLGRIDPGAPRDAAGPAAGLRILWGNPVLRLGTVFAAASNLAIAPLILIVVFILQQQDAPPLVIGATSAGLAVGGLLGTLLVKPMQRIFRPGVLLLVVGTFTTILIAALSVVRGPWVMAVVLALIGVGGPTVRILVDILIFRQVSDEQRGRTVTAFMTVLGTGSALGVLVSGLLLELAPWVAVGGLAALLLVAMFVGYASPAIRRADWPEEV</sequence>
<keyword evidence="2" id="KW-0813">Transport</keyword>
<evidence type="ECO:0000256" key="5">
    <source>
        <dbReference type="ARBA" id="ARBA00022989"/>
    </source>
</evidence>
<gene>
    <name evidence="11" type="ORF">DFJ68_2989</name>
</gene>
<evidence type="ECO:0000256" key="1">
    <source>
        <dbReference type="ARBA" id="ARBA00004429"/>
    </source>
</evidence>
<comment type="similarity">
    <text evidence="7">Belongs to the major facilitator superfamily. Drug:H(+) antiporter-3 (DHA3) (TC 2.A.1.21) family.</text>
</comment>
<evidence type="ECO:0000313" key="11">
    <source>
        <dbReference type="EMBL" id="RKT79516.1"/>
    </source>
</evidence>
<evidence type="ECO:0000256" key="8">
    <source>
        <dbReference type="ARBA" id="ARBA00040914"/>
    </source>
</evidence>
<evidence type="ECO:0000256" key="9">
    <source>
        <dbReference type="SAM" id="Phobius"/>
    </source>
</evidence>
<protein>
    <recommendedName>
        <fullName evidence="8">Multidrug efflux pump Tap</fullName>
    </recommendedName>
</protein>
<feature type="transmembrane region" description="Helical" evidence="9">
    <location>
        <begin position="30"/>
        <end position="53"/>
    </location>
</feature>
<feature type="transmembrane region" description="Helical" evidence="9">
    <location>
        <begin position="359"/>
        <end position="380"/>
    </location>
</feature>
<evidence type="ECO:0000256" key="4">
    <source>
        <dbReference type="ARBA" id="ARBA00022692"/>
    </source>
</evidence>
<dbReference type="RefSeq" id="WP_211333383.1">
    <property type="nucleotide sequence ID" value="NZ_RBXT01000001.1"/>
</dbReference>
<dbReference type="GO" id="GO:0022857">
    <property type="term" value="F:transmembrane transporter activity"/>
    <property type="evidence" value="ECO:0007669"/>
    <property type="project" value="InterPro"/>
</dbReference>
<dbReference type="CDD" id="cd06173">
    <property type="entry name" value="MFS_MefA_like"/>
    <property type="match status" value="1"/>
</dbReference>
<evidence type="ECO:0000256" key="3">
    <source>
        <dbReference type="ARBA" id="ARBA00022475"/>
    </source>
</evidence>
<evidence type="ECO:0000259" key="10">
    <source>
        <dbReference type="PROSITE" id="PS50850"/>
    </source>
</evidence>
<dbReference type="SUPFAM" id="SSF103473">
    <property type="entry name" value="MFS general substrate transporter"/>
    <property type="match status" value="1"/>
</dbReference>
<keyword evidence="5 9" id="KW-1133">Transmembrane helix</keyword>
<dbReference type="PROSITE" id="PS50850">
    <property type="entry name" value="MFS"/>
    <property type="match status" value="1"/>
</dbReference>
<comment type="caution">
    <text evidence="11">The sequence shown here is derived from an EMBL/GenBank/DDBJ whole genome shotgun (WGS) entry which is preliminary data.</text>
</comment>